<dbReference type="AlphaFoldDB" id="A0A0S4QHH8"/>
<gene>
    <name evidence="2" type="ORF">Ga0074812_10457</name>
</gene>
<sequence length="280" mass="31258">MQPSSSSSAQQARQLLAGRLRDLRRDAGLTAIELAARAGWERTKVSKIEHATRPPSAADVRAWCEICGAESETADLLASLHSAEGMWVEWRRMERSGLRHAQEARLPLYERTRQFRGYSCWVVPGLIQTEDYTRAVLRAYQQRRGVHDDVEAAVAARMKRQRVLRRHQRTAAFLVEESVLRNGFGGSAVMRGQCAHLAEVTTWPAVSLGVIPVSADRGMASPVEDFWIFDNDQVNVELVSGYLTVTQPTEIALYAQMFARLSEIAIFGGRARDLIAAAHQ</sequence>
<dbReference type="InterPro" id="IPR010982">
    <property type="entry name" value="Lambda_DNA-bd_dom_sf"/>
</dbReference>
<reference evidence="3" key="1">
    <citation type="submission" date="2015-11" db="EMBL/GenBank/DDBJ databases">
        <authorList>
            <person name="Varghese N."/>
        </authorList>
    </citation>
    <scope>NUCLEOTIDE SEQUENCE [LARGE SCALE GENOMIC DNA]</scope>
    <source>
        <strain evidence="3">DSM 45899</strain>
    </source>
</reference>
<dbReference type="EMBL" id="FAOZ01000004">
    <property type="protein sequence ID" value="CUU54977.1"/>
    <property type="molecule type" value="Genomic_DNA"/>
</dbReference>
<dbReference type="Pfam" id="PF13560">
    <property type="entry name" value="HTH_31"/>
    <property type="match status" value="1"/>
</dbReference>
<dbReference type="GO" id="GO:0003677">
    <property type="term" value="F:DNA binding"/>
    <property type="evidence" value="ECO:0007669"/>
    <property type="project" value="InterPro"/>
</dbReference>
<organism evidence="2 3">
    <name type="scientific">Parafrankia irregularis</name>
    <dbReference type="NCBI Taxonomy" id="795642"/>
    <lineage>
        <taxon>Bacteria</taxon>
        <taxon>Bacillati</taxon>
        <taxon>Actinomycetota</taxon>
        <taxon>Actinomycetes</taxon>
        <taxon>Frankiales</taxon>
        <taxon>Frankiaceae</taxon>
        <taxon>Parafrankia</taxon>
    </lineage>
</organism>
<dbReference type="InterPro" id="IPR043917">
    <property type="entry name" value="DUF5753"/>
</dbReference>
<dbReference type="Pfam" id="PF19054">
    <property type="entry name" value="DUF5753"/>
    <property type="match status" value="1"/>
</dbReference>
<evidence type="ECO:0000313" key="2">
    <source>
        <dbReference type="EMBL" id="CUU54977.1"/>
    </source>
</evidence>
<dbReference type="SMART" id="SM00530">
    <property type="entry name" value="HTH_XRE"/>
    <property type="match status" value="1"/>
</dbReference>
<accession>A0A0S4QHH8</accession>
<evidence type="ECO:0000259" key="1">
    <source>
        <dbReference type="PROSITE" id="PS50943"/>
    </source>
</evidence>
<proteinExistence type="predicted"/>
<dbReference type="InterPro" id="IPR001387">
    <property type="entry name" value="Cro/C1-type_HTH"/>
</dbReference>
<dbReference type="RefSeq" id="WP_091273085.1">
    <property type="nucleotide sequence ID" value="NZ_FAOZ01000004.1"/>
</dbReference>
<keyword evidence="3" id="KW-1185">Reference proteome</keyword>
<protein>
    <submittedName>
        <fullName evidence="2">Helix-turn-helix domain-containing protein</fullName>
    </submittedName>
</protein>
<evidence type="ECO:0000313" key="3">
    <source>
        <dbReference type="Proteomes" id="UP000198802"/>
    </source>
</evidence>
<dbReference type="Proteomes" id="UP000198802">
    <property type="component" value="Unassembled WGS sequence"/>
</dbReference>
<dbReference type="PROSITE" id="PS50943">
    <property type="entry name" value="HTH_CROC1"/>
    <property type="match status" value="1"/>
</dbReference>
<dbReference type="SUPFAM" id="SSF47413">
    <property type="entry name" value="lambda repressor-like DNA-binding domains"/>
    <property type="match status" value="1"/>
</dbReference>
<dbReference type="CDD" id="cd00093">
    <property type="entry name" value="HTH_XRE"/>
    <property type="match status" value="1"/>
</dbReference>
<name>A0A0S4QHH8_9ACTN</name>
<dbReference type="Gene3D" id="1.10.260.40">
    <property type="entry name" value="lambda repressor-like DNA-binding domains"/>
    <property type="match status" value="1"/>
</dbReference>
<feature type="domain" description="HTH cro/C1-type" evidence="1">
    <location>
        <begin position="20"/>
        <end position="76"/>
    </location>
</feature>